<sequence>MIAVSPRKQRNEEPLIVLGIKETQDPRFPRDRSEKLCPVMIRPKELDPGASPAENKGWKPMRIPGSSSQQSRHCRTSTMQDGEAEERDSRGGREGRWKGRARAKGGRSPEMGAPIPPPSPPSFYQ</sequence>
<organism evidence="2 3">
    <name type="scientific">Punica granatum</name>
    <name type="common">Pomegranate</name>
    <dbReference type="NCBI Taxonomy" id="22663"/>
    <lineage>
        <taxon>Eukaryota</taxon>
        <taxon>Viridiplantae</taxon>
        <taxon>Streptophyta</taxon>
        <taxon>Embryophyta</taxon>
        <taxon>Tracheophyta</taxon>
        <taxon>Spermatophyta</taxon>
        <taxon>Magnoliopsida</taxon>
        <taxon>eudicotyledons</taxon>
        <taxon>Gunneridae</taxon>
        <taxon>Pentapetalae</taxon>
        <taxon>rosids</taxon>
        <taxon>malvids</taxon>
        <taxon>Myrtales</taxon>
        <taxon>Lythraceae</taxon>
        <taxon>Punica</taxon>
    </lineage>
</organism>
<proteinExistence type="predicted"/>
<comment type="caution">
    <text evidence="2">The sequence shown here is derived from an EMBL/GenBank/DDBJ whole genome shotgun (WGS) entry which is preliminary data.</text>
</comment>
<evidence type="ECO:0000313" key="2">
    <source>
        <dbReference type="EMBL" id="PKI68334.1"/>
    </source>
</evidence>
<evidence type="ECO:0000256" key="1">
    <source>
        <dbReference type="SAM" id="MobiDB-lite"/>
    </source>
</evidence>
<dbReference type="AlphaFoldDB" id="A0A2I0KII3"/>
<feature type="region of interest" description="Disordered" evidence="1">
    <location>
        <begin position="23"/>
        <end position="125"/>
    </location>
</feature>
<gene>
    <name evidence="2" type="ORF">CRG98_011242</name>
</gene>
<dbReference type="EMBL" id="PGOL01000560">
    <property type="protein sequence ID" value="PKI68334.1"/>
    <property type="molecule type" value="Genomic_DNA"/>
</dbReference>
<feature type="compositionally biased region" description="Polar residues" evidence="1">
    <location>
        <begin position="65"/>
        <end position="80"/>
    </location>
</feature>
<feature type="compositionally biased region" description="Pro residues" evidence="1">
    <location>
        <begin position="114"/>
        <end position="125"/>
    </location>
</feature>
<dbReference type="Proteomes" id="UP000233551">
    <property type="component" value="Unassembled WGS sequence"/>
</dbReference>
<name>A0A2I0KII3_PUNGR</name>
<reference evidence="2 3" key="1">
    <citation type="submission" date="2017-11" db="EMBL/GenBank/DDBJ databases">
        <title>De-novo sequencing of pomegranate (Punica granatum L.) genome.</title>
        <authorList>
            <person name="Akparov Z."/>
            <person name="Amiraslanov A."/>
            <person name="Hajiyeva S."/>
            <person name="Abbasov M."/>
            <person name="Kaur K."/>
            <person name="Hamwieh A."/>
            <person name="Solovyev V."/>
            <person name="Salamov A."/>
            <person name="Braich B."/>
            <person name="Kosarev P."/>
            <person name="Mahmoud A."/>
            <person name="Hajiyev E."/>
            <person name="Babayeva S."/>
            <person name="Izzatullayeva V."/>
            <person name="Mammadov A."/>
            <person name="Mammadov A."/>
            <person name="Sharifova S."/>
            <person name="Ojaghi J."/>
            <person name="Eynullazada K."/>
            <person name="Bayramov B."/>
            <person name="Abdulazimova A."/>
            <person name="Shahmuradov I."/>
        </authorList>
    </citation>
    <scope>NUCLEOTIDE SEQUENCE [LARGE SCALE GENOMIC DNA]</scope>
    <source>
        <strain evidence="3">cv. AG2017</strain>
        <tissue evidence="2">Leaf</tissue>
    </source>
</reference>
<protein>
    <submittedName>
        <fullName evidence="2">Uncharacterized protein</fullName>
    </submittedName>
</protein>
<evidence type="ECO:0000313" key="3">
    <source>
        <dbReference type="Proteomes" id="UP000233551"/>
    </source>
</evidence>
<feature type="compositionally biased region" description="Basic and acidic residues" evidence="1">
    <location>
        <begin position="23"/>
        <end position="35"/>
    </location>
</feature>
<feature type="compositionally biased region" description="Basic and acidic residues" evidence="1">
    <location>
        <begin position="87"/>
        <end position="97"/>
    </location>
</feature>
<keyword evidence="3" id="KW-1185">Reference proteome</keyword>
<accession>A0A2I0KII3</accession>